<feature type="compositionally biased region" description="Basic and acidic residues" evidence="1">
    <location>
        <begin position="159"/>
        <end position="179"/>
    </location>
</feature>
<feature type="compositionally biased region" description="Polar residues" evidence="1">
    <location>
        <begin position="133"/>
        <end position="150"/>
    </location>
</feature>
<accession>A0AAD5R1Y8</accession>
<comment type="caution">
    <text evidence="2">The sequence shown here is derived from an EMBL/GenBank/DDBJ whole genome shotgun (WGS) entry which is preliminary data.</text>
</comment>
<feature type="compositionally biased region" description="Basic residues" evidence="1">
    <location>
        <begin position="35"/>
        <end position="48"/>
    </location>
</feature>
<keyword evidence="3" id="KW-1185">Reference proteome</keyword>
<feature type="compositionally biased region" description="Low complexity" evidence="1">
    <location>
        <begin position="122"/>
        <end position="132"/>
    </location>
</feature>
<dbReference type="AlphaFoldDB" id="A0AAD5R1Y8"/>
<organism evidence="2 3">
    <name type="scientific">Parelaphostrongylus tenuis</name>
    <name type="common">Meningeal worm</name>
    <dbReference type="NCBI Taxonomy" id="148309"/>
    <lineage>
        <taxon>Eukaryota</taxon>
        <taxon>Metazoa</taxon>
        <taxon>Ecdysozoa</taxon>
        <taxon>Nematoda</taxon>
        <taxon>Chromadorea</taxon>
        <taxon>Rhabditida</taxon>
        <taxon>Rhabditina</taxon>
        <taxon>Rhabditomorpha</taxon>
        <taxon>Strongyloidea</taxon>
        <taxon>Metastrongylidae</taxon>
        <taxon>Parelaphostrongylus</taxon>
    </lineage>
</organism>
<reference evidence="2" key="1">
    <citation type="submission" date="2021-06" db="EMBL/GenBank/DDBJ databases">
        <title>Parelaphostrongylus tenuis whole genome reference sequence.</title>
        <authorList>
            <person name="Garwood T.J."/>
            <person name="Larsen P.A."/>
            <person name="Fountain-Jones N.M."/>
            <person name="Garbe J.R."/>
            <person name="Macchietto M.G."/>
            <person name="Kania S.A."/>
            <person name="Gerhold R.W."/>
            <person name="Richards J.E."/>
            <person name="Wolf T.M."/>
        </authorList>
    </citation>
    <scope>NUCLEOTIDE SEQUENCE</scope>
    <source>
        <strain evidence="2">MNPRO001-30</strain>
        <tissue evidence="2">Meninges</tissue>
    </source>
</reference>
<feature type="compositionally biased region" description="Polar residues" evidence="1">
    <location>
        <begin position="65"/>
        <end position="82"/>
    </location>
</feature>
<evidence type="ECO:0000313" key="2">
    <source>
        <dbReference type="EMBL" id="KAJ1367974.1"/>
    </source>
</evidence>
<name>A0AAD5R1Y8_PARTN</name>
<evidence type="ECO:0000256" key="1">
    <source>
        <dbReference type="SAM" id="MobiDB-lite"/>
    </source>
</evidence>
<gene>
    <name evidence="2" type="ORF">KIN20_029014</name>
</gene>
<proteinExistence type="predicted"/>
<feature type="compositionally biased region" description="Low complexity" evidence="1">
    <location>
        <begin position="20"/>
        <end position="34"/>
    </location>
</feature>
<protein>
    <submittedName>
        <fullName evidence="2">Uncharacterized protein</fullName>
    </submittedName>
</protein>
<feature type="compositionally biased region" description="Basic and acidic residues" evidence="1">
    <location>
        <begin position="94"/>
        <end position="114"/>
    </location>
</feature>
<dbReference type="Proteomes" id="UP001196413">
    <property type="component" value="Unassembled WGS sequence"/>
</dbReference>
<dbReference type="EMBL" id="JAHQIW010006055">
    <property type="protein sequence ID" value="KAJ1367974.1"/>
    <property type="molecule type" value="Genomic_DNA"/>
</dbReference>
<sequence>MHHEQIHRLSTTKILTPADTSRGSTSPTPKSTKGSQRKSRAPRKRTSKRNAPAQKEEPEAPEVVTLNSSSLVENQTAANSSLDKPPIVLKLTLKKAEKPSKREKRSSSEKTPKERTKKTKKLSLSVVLPSSPQANETNQNLENDTTMDTNSSSSQPSIEEVREVEASPKKSAGDSKADTSFEITVQSPPRPVLPMPVRRRAQHLLPGKISTDGSITPQVLNNMLHELEIKYYGDEERHSYTQEQFNDAILSGNYMRVRKAMVSNVLTAPRLATWTNPLGVNLLHLVRLIHYMICA</sequence>
<evidence type="ECO:0000313" key="3">
    <source>
        <dbReference type="Proteomes" id="UP001196413"/>
    </source>
</evidence>
<feature type="region of interest" description="Disordered" evidence="1">
    <location>
        <begin position="1"/>
        <end position="180"/>
    </location>
</feature>